<dbReference type="RefSeq" id="WP_127082462.1">
    <property type="nucleotide sequence ID" value="NZ_RSCL01000009.1"/>
</dbReference>
<keyword evidence="2" id="KW-1185">Reference proteome</keyword>
<dbReference type="AlphaFoldDB" id="A0A3S1B5I4"/>
<gene>
    <name evidence="1" type="ORF">DSM106972_040450</name>
</gene>
<dbReference type="Proteomes" id="UP000271624">
    <property type="component" value="Unassembled WGS sequence"/>
</dbReference>
<comment type="caution">
    <text evidence="1">The sequence shown here is derived from an EMBL/GenBank/DDBJ whole genome shotgun (WGS) entry which is preliminary data.</text>
</comment>
<organism evidence="1 2">
    <name type="scientific">Dulcicalothrix desertica PCC 7102</name>
    <dbReference type="NCBI Taxonomy" id="232991"/>
    <lineage>
        <taxon>Bacteria</taxon>
        <taxon>Bacillati</taxon>
        <taxon>Cyanobacteriota</taxon>
        <taxon>Cyanophyceae</taxon>
        <taxon>Nostocales</taxon>
        <taxon>Calotrichaceae</taxon>
        <taxon>Dulcicalothrix</taxon>
    </lineage>
</organism>
<name>A0A3S1B5I4_9CYAN</name>
<dbReference type="OrthoDB" id="583449at2"/>
<sequence>MSLTKDKYNTLFTELMELRSMVGANRLSVAELRTELTSLQQYFTQEIVPLDNDNAQEVKFRTETSKQLRLLEIDISFLGSARTKATTQTRLNTISERLTTLISYCEAVLATNITDNE</sequence>
<dbReference type="NCBIfam" id="NF037954">
    <property type="entry name" value="het_cyst_PatD"/>
    <property type="match status" value="1"/>
</dbReference>
<evidence type="ECO:0000313" key="2">
    <source>
        <dbReference type="Proteomes" id="UP000271624"/>
    </source>
</evidence>
<dbReference type="InterPro" id="IPR047810">
    <property type="entry name" value="PatD-like"/>
</dbReference>
<dbReference type="EMBL" id="RSCL01000009">
    <property type="protein sequence ID" value="RUT05224.1"/>
    <property type="molecule type" value="Genomic_DNA"/>
</dbReference>
<reference evidence="1" key="2">
    <citation type="journal article" date="2019" name="Genome Biol. Evol.">
        <title>Day and night: Metabolic profiles and evolutionary relationships of six axenic non-marine cyanobacteria.</title>
        <authorList>
            <person name="Will S.E."/>
            <person name="Henke P."/>
            <person name="Boedeker C."/>
            <person name="Huang S."/>
            <person name="Brinkmann H."/>
            <person name="Rohde M."/>
            <person name="Jarek M."/>
            <person name="Friedl T."/>
            <person name="Seufert S."/>
            <person name="Schumacher M."/>
            <person name="Overmann J."/>
            <person name="Neumann-Schaal M."/>
            <person name="Petersen J."/>
        </authorList>
    </citation>
    <scope>NUCLEOTIDE SEQUENCE [LARGE SCALE GENOMIC DNA]</scope>
    <source>
        <strain evidence="1">PCC 7102</strain>
    </source>
</reference>
<reference evidence="1" key="1">
    <citation type="submission" date="2018-12" db="EMBL/GenBank/DDBJ databases">
        <authorList>
            <person name="Will S."/>
            <person name="Neumann-Schaal M."/>
            <person name="Henke P."/>
        </authorList>
    </citation>
    <scope>NUCLEOTIDE SEQUENCE</scope>
    <source>
        <strain evidence="1">PCC 7102</strain>
    </source>
</reference>
<proteinExistence type="predicted"/>
<protein>
    <recommendedName>
        <fullName evidence="3">Heterocyst frequency control protein PatD</fullName>
    </recommendedName>
</protein>
<evidence type="ECO:0000313" key="1">
    <source>
        <dbReference type="EMBL" id="RUT05224.1"/>
    </source>
</evidence>
<evidence type="ECO:0008006" key="3">
    <source>
        <dbReference type="Google" id="ProtNLM"/>
    </source>
</evidence>
<accession>A0A3S1B5I4</accession>